<proteinExistence type="predicted"/>
<dbReference type="EMBL" id="LN890992">
    <property type="protein sequence ID" value="CUS12420.1"/>
    <property type="molecule type" value="Genomic_DNA"/>
</dbReference>
<dbReference type="Proteomes" id="UP001412239">
    <property type="component" value="Unassembled WGS sequence"/>
</dbReference>
<reference evidence="2" key="1">
    <citation type="submission" date="2015-10" db="EMBL/GenBank/DDBJ databases">
        <authorList>
            <person name="Regsiter A."/>
            <person name="william w."/>
        </authorList>
    </citation>
    <scope>NUCLEOTIDE SEQUENCE</scope>
    <source>
        <strain evidence="2">Montdore</strain>
    </source>
</reference>
<evidence type="ECO:0000313" key="3">
    <source>
        <dbReference type="Proteomes" id="UP001412239"/>
    </source>
</evidence>
<gene>
    <name evidence="2" type="ORF">GSTUAT00003490001</name>
</gene>
<name>A0A292Q135_9PEZI</name>
<feature type="region of interest" description="Disordered" evidence="1">
    <location>
        <begin position="39"/>
        <end position="70"/>
    </location>
</feature>
<protein>
    <submittedName>
        <fullName evidence="2">Uncharacterized protein</fullName>
    </submittedName>
</protein>
<keyword evidence="3" id="KW-1185">Reference proteome</keyword>
<sequence length="70" mass="7779">MRPLNLFHSTFVAKSLTAHVFELIFMTVLIRADSSENLWPHPAERSSHPTKTKGGRVRIPGVKGEASGYC</sequence>
<dbReference type="AlphaFoldDB" id="A0A292Q135"/>
<evidence type="ECO:0000256" key="1">
    <source>
        <dbReference type="SAM" id="MobiDB-lite"/>
    </source>
</evidence>
<evidence type="ECO:0000313" key="2">
    <source>
        <dbReference type="EMBL" id="CUS12420.1"/>
    </source>
</evidence>
<feature type="non-terminal residue" evidence="2">
    <location>
        <position position="70"/>
    </location>
</feature>
<accession>A0A292Q135</accession>
<organism evidence="2 3">
    <name type="scientific">Tuber aestivum</name>
    <name type="common">summer truffle</name>
    <dbReference type="NCBI Taxonomy" id="59557"/>
    <lineage>
        <taxon>Eukaryota</taxon>
        <taxon>Fungi</taxon>
        <taxon>Dikarya</taxon>
        <taxon>Ascomycota</taxon>
        <taxon>Pezizomycotina</taxon>
        <taxon>Pezizomycetes</taxon>
        <taxon>Pezizales</taxon>
        <taxon>Tuberaceae</taxon>
        <taxon>Tuber</taxon>
    </lineage>
</organism>